<sequence>MSETRIIKQSDRAKLRDRTDWDRVRNLTDEEVERAAREDPDWEGLLDIDWSKAVLVVPAPKKAVSIRLDADVLDFFKSEGRGYQTRINQVLRSYMEHRRKEAEDA</sequence>
<evidence type="ECO:0000313" key="1">
    <source>
        <dbReference type="EMBL" id="MCW2305822.1"/>
    </source>
</evidence>
<dbReference type="RefSeq" id="WP_264599506.1">
    <property type="nucleotide sequence ID" value="NZ_JAOQNS010000001.1"/>
</dbReference>
<organism evidence="1 2">
    <name type="scientific">Rhodobium gokarnense</name>
    <dbReference type="NCBI Taxonomy" id="364296"/>
    <lineage>
        <taxon>Bacteria</taxon>
        <taxon>Pseudomonadati</taxon>
        <taxon>Pseudomonadota</taxon>
        <taxon>Alphaproteobacteria</taxon>
        <taxon>Hyphomicrobiales</taxon>
        <taxon>Rhodobiaceae</taxon>
        <taxon>Rhodobium</taxon>
    </lineage>
</organism>
<name>A0ABT3H607_9HYPH</name>
<reference evidence="2" key="1">
    <citation type="submission" date="2023-07" db="EMBL/GenBank/DDBJ databases">
        <title>Genome sequencing of Purple Non-Sulfur Bacteria from various extreme environments.</title>
        <authorList>
            <person name="Mayer M."/>
        </authorList>
    </citation>
    <scope>NUCLEOTIDE SEQUENCE [LARGE SCALE GENOMIC DNA]</scope>
    <source>
        <strain evidence="2">DSM 17935</strain>
    </source>
</reference>
<gene>
    <name evidence="1" type="ORF">M2319_000138</name>
</gene>
<dbReference type="InterPro" id="IPR025528">
    <property type="entry name" value="BrnA_antitoxin"/>
</dbReference>
<proteinExistence type="predicted"/>
<comment type="caution">
    <text evidence="1">The sequence shown here is derived from an EMBL/GenBank/DDBJ whole genome shotgun (WGS) entry which is preliminary data.</text>
</comment>
<dbReference type="Proteomes" id="UP001209755">
    <property type="component" value="Unassembled WGS sequence"/>
</dbReference>
<keyword evidence="2" id="KW-1185">Reference proteome</keyword>
<accession>A0ABT3H607</accession>
<dbReference type="EMBL" id="JAOQNS010000001">
    <property type="protein sequence ID" value="MCW2305822.1"/>
    <property type="molecule type" value="Genomic_DNA"/>
</dbReference>
<evidence type="ECO:0000313" key="2">
    <source>
        <dbReference type="Proteomes" id="UP001209755"/>
    </source>
</evidence>
<dbReference type="Pfam" id="PF14384">
    <property type="entry name" value="BrnA_antitoxin"/>
    <property type="match status" value="1"/>
</dbReference>
<protein>
    <submittedName>
        <fullName evidence="1">Uncharacterized protein (DUF4415 family)</fullName>
    </submittedName>
</protein>